<protein>
    <submittedName>
        <fullName evidence="7">MFS transporter</fullName>
    </submittedName>
</protein>
<dbReference type="InterPro" id="IPR036259">
    <property type="entry name" value="MFS_trans_sf"/>
</dbReference>
<feature type="transmembrane region" description="Helical" evidence="6">
    <location>
        <begin position="278"/>
        <end position="298"/>
    </location>
</feature>
<proteinExistence type="predicted"/>
<feature type="transmembrane region" description="Helical" evidence="6">
    <location>
        <begin position="51"/>
        <end position="72"/>
    </location>
</feature>
<accession>A0ABN2D675</accession>
<dbReference type="InterPro" id="IPR011701">
    <property type="entry name" value="MFS"/>
</dbReference>
<dbReference type="CDD" id="cd06173">
    <property type="entry name" value="MFS_MefA_like"/>
    <property type="match status" value="1"/>
</dbReference>
<evidence type="ECO:0000256" key="3">
    <source>
        <dbReference type="ARBA" id="ARBA00022692"/>
    </source>
</evidence>
<feature type="transmembrane region" description="Helical" evidence="6">
    <location>
        <begin position="20"/>
        <end position="39"/>
    </location>
</feature>
<feature type="transmembrane region" description="Helical" evidence="6">
    <location>
        <begin position="304"/>
        <end position="321"/>
    </location>
</feature>
<reference evidence="7 8" key="1">
    <citation type="journal article" date="2019" name="Int. J. Syst. Evol. Microbiol.">
        <title>The Global Catalogue of Microorganisms (GCM) 10K type strain sequencing project: providing services to taxonomists for standard genome sequencing and annotation.</title>
        <authorList>
            <consortium name="The Broad Institute Genomics Platform"/>
            <consortium name="The Broad Institute Genome Sequencing Center for Infectious Disease"/>
            <person name="Wu L."/>
            <person name="Ma J."/>
        </authorList>
    </citation>
    <scope>NUCLEOTIDE SEQUENCE [LARGE SCALE GENOMIC DNA]</scope>
    <source>
        <strain evidence="7 8">JCM 15933</strain>
    </source>
</reference>
<evidence type="ECO:0000256" key="5">
    <source>
        <dbReference type="ARBA" id="ARBA00023136"/>
    </source>
</evidence>
<evidence type="ECO:0000256" key="6">
    <source>
        <dbReference type="SAM" id="Phobius"/>
    </source>
</evidence>
<evidence type="ECO:0000256" key="1">
    <source>
        <dbReference type="ARBA" id="ARBA00004651"/>
    </source>
</evidence>
<feature type="transmembrane region" description="Helical" evidence="6">
    <location>
        <begin position="111"/>
        <end position="132"/>
    </location>
</feature>
<feature type="transmembrane region" description="Helical" evidence="6">
    <location>
        <begin position="370"/>
        <end position="392"/>
    </location>
</feature>
<evidence type="ECO:0000313" key="8">
    <source>
        <dbReference type="Proteomes" id="UP001501470"/>
    </source>
</evidence>
<gene>
    <name evidence="7" type="ORF">GCM10009827_111200</name>
</gene>
<keyword evidence="3 6" id="KW-0812">Transmembrane</keyword>
<feature type="transmembrane region" description="Helical" evidence="6">
    <location>
        <begin position="342"/>
        <end position="364"/>
    </location>
</feature>
<keyword evidence="4 6" id="KW-1133">Transmembrane helix</keyword>
<organism evidence="7 8">
    <name type="scientific">Dactylosporangium maewongense</name>
    <dbReference type="NCBI Taxonomy" id="634393"/>
    <lineage>
        <taxon>Bacteria</taxon>
        <taxon>Bacillati</taxon>
        <taxon>Actinomycetota</taxon>
        <taxon>Actinomycetes</taxon>
        <taxon>Micromonosporales</taxon>
        <taxon>Micromonosporaceae</taxon>
        <taxon>Dactylosporangium</taxon>
    </lineage>
</organism>
<dbReference type="Pfam" id="PF07690">
    <property type="entry name" value="MFS_1"/>
    <property type="match status" value="1"/>
</dbReference>
<dbReference type="Gene3D" id="1.20.1250.20">
    <property type="entry name" value="MFS general substrate transporter like domains"/>
    <property type="match status" value="1"/>
</dbReference>
<comment type="subcellular location">
    <subcellularLocation>
        <location evidence="1">Cell membrane</location>
        <topology evidence="1">Multi-pass membrane protein</topology>
    </subcellularLocation>
</comment>
<dbReference type="Proteomes" id="UP001501470">
    <property type="component" value="Unassembled WGS sequence"/>
</dbReference>
<evidence type="ECO:0000313" key="7">
    <source>
        <dbReference type="EMBL" id="GAA1571059.1"/>
    </source>
</evidence>
<feature type="transmembrane region" description="Helical" evidence="6">
    <location>
        <begin position="228"/>
        <end position="248"/>
    </location>
</feature>
<feature type="transmembrane region" description="Helical" evidence="6">
    <location>
        <begin position="254"/>
        <end position="271"/>
    </location>
</feature>
<dbReference type="PANTHER" id="PTHR23513:SF6">
    <property type="entry name" value="MAJOR FACILITATOR SUPERFAMILY ASSOCIATED DOMAIN-CONTAINING PROTEIN"/>
    <property type="match status" value="1"/>
</dbReference>
<name>A0ABN2D675_9ACTN</name>
<feature type="transmembrane region" description="Helical" evidence="6">
    <location>
        <begin position="78"/>
        <end position="99"/>
    </location>
</feature>
<comment type="caution">
    <text evidence="7">The sequence shown here is derived from an EMBL/GenBank/DDBJ whole genome shotgun (WGS) entry which is preliminary data.</text>
</comment>
<dbReference type="SUPFAM" id="SSF103473">
    <property type="entry name" value="MFS general substrate transporter"/>
    <property type="match status" value="1"/>
</dbReference>
<feature type="transmembrane region" description="Helical" evidence="6">
    <location>
        <begin position="162"/>
        <end position="188"/>
    </location>
</feature>
<keyword evidence="5 6" id="KW-0472">Membrane</keyword>
<sequence>MSPYLQVIRHPVLNRVLPGLVLSALGDGMSAVAVGWLALQLAPADARGLWVGLAVAAFTLPGAVGTVVFAPLLRNRGAALLVAWDGALRAALLGTVALLSTCGGLSIGRYMTLLALSALLSAWGSAGRYAVIAQVLPAPLHLPANALLTAIVEASTVAGPAIAGLLIAFLGAPAVLAVDAATFAVLAVSFLQIKADTPGAEAAGRTADGRSEGFAAIRRDPRLRGPMVLTFWFFLLFGPLPVAMPLFVSSVDEIGLVYMAFGVGAVIGAVVTGHLRRLALWPVMIGVVIAFGLLLMPLGLPLPLWGHMIALGLAGLVWAPYPTTSMSLVQRTVPAGRLPPVLAARGAVLVVATPLGTLLGAPLVQAVGAPATFAACGAATTAVGLLALATLLRGRRRLRDVVQHVAVGAQPPGVLAEHVDRLVEVLGQHVGQVDEQPPAVDRAVAADLERALPHP</sequence>
<evidence type="ECO:0000256" key="2">
    <source>
        <dbReference type="ARBA" id="ARBA00022475"/>
    </source>
</evidence>
<evidence type="ECO:0000256" key="4">
    <source>
        <dbReference type="ARBA" id="ARBA00022989"/>
    </source>
</evidence>
<keyword evidence="2" id="KW-1003">Cell membrane</keyword>
<keyword evidence="8" id="KW-1185">Reference proteome</keyword>
<dbReference type="RefSeq" id="WP_344514312.1">
    <property type="nucleotide sequence ID" value="NZ_BAAAQD010000045.1"/>
</dbReference>
<dbReference type="PANTHER" id="PTHR23513">
    <property type="entry name" value="INTEGRAL MEMBRANE EFFLUX PROTEIN-RELATED"/>
    <property type="match status" value="1"/>
</dbReference>
<dbReference type="EMBL" id="BAAAQD010000045">
    <property type="protein sequence ID" value="GAA1571059.1"/>
    <property type="molecule type" value="Genomic_DNA"/>
</dbReference>